<comment type="caution">
    <text evidence="5">The sequence shown here is derived from an EMBL/GenBank/DDBJ whole genome shotgun (WGS) entry which is preliminary data.</text>
</comment>
<protein>
    <submittedName>
        <fullName evidence="5">CD209 antigen-like protein 2</fullName>
    </submittedName>
</protein>
<dbReference type="PROSITE" id="PS50041">
    <property type="entry name" value="C_TYPE_LECTIN_2"/>
    <property type="match status" value="1"/>
</dbReference>
<feature type="transmembrane region" description="Helical" evidence="3">
    <location>
        <begin position="65"/>
        <end position="86"/>
    </location>
</feature>
<dbReference type="InterPro" id="IPR001304">
    <property type="entry name" value="C-type_lectin-like"/>
</dbReference>
<dbReference type="InterPro" id="IPR016186">
    <property type="entry name" value="C-type_lectin-like/link_sf"/>
</dbReference>
<dbReference type="SUPFAM" id="SSF56436">
    <property type="entry name" value="C-type lectin-like"/>
    <property type="match status" value="1"/>
</dbReference>
<keyword evidence="3" id="KW-0812">Transmembrane</keyword>
<evidence type="ECO:0000259" key="4">
    <source>
        <dbReference type="PROSITE" id="PS50041"/>
    </source>
</evidence>
<dbReference type="PANTHER" id="PTHR45710:SF8">
    <property type="entry name" value="RERATING FAMILY MEMBER 4"/>
    <property type="match status" value="1"/>
</dbReference>
<accession>A0ABQ8MAK3</accession>
<proteinExistence type="predicted"/>
<evidence type="ECO:0000256" key="2">
    <source>
        <dbReference type="ARBA" id="ARBA00022734"/>
    </source>
</evidence>
<dbReference type="PANTHER" id="PTHR45710">
    <property type="entry name" value="C-TYPE LECTIN DOMAIN-CONTAINING PROTEIN 180"/>
    <property type="match status" value="1"/>
</dbReference>
<keyword evidence="6" id="KW-1185">Reference proteome</keyword>
<keyword evidence="2" id="KW-0430">Lectin</keyword>
<gene>
    <name evidence="5" type="ORF">H4Q32_022263</name>
</gene>
<keyword evidence="3" id="KW-1133">Transmembrane helix</keyword>
<dbReference type="CDD" id="cd03590">
    <property type="entry name" value="CLECT_DC-SIGN_like"/>
    <property type="match status" value="1"/>
</dbReference>
<dbReference type="InterPro" id="IPR050828">
    <property type="entry name" value="C-type_lectin/matrix_domain"/>
</dbReference>
<keyword evidence="3" id="KW-0472">Membrane</keyword>
<dbReference type="InterPro" id="IPR016187">
    <property type="entry name" value="CTDL_fold"/>
</dbReference>
<evidence type="ECO:0000256" key="1">
    <source>
        <dbReference type="ARBA" id="ARBA00004401"/>
    </source>
</evidence>
<evidence type="ECO:0000256" key="3">
    <source>
        <dbReference type="SAM" id="Phobius"/>
    </source>
</evidence>
<evidence type="ECO:0000313" key="5">
    <source>
        <dbReference type="EMBL" id="KAI2659744.1"/>
    </source>
</evidence>
<dbReference type="Pfam" id="PF00059">
    <property type="entry name" value="Lectin_C"/>
    <property type="match status" value="1"/>
</dbReference>
<reference evidence="5 6" key="1">
    <citation type="submission" date="2022-01" db="EMBL/GenBank/DDBJ databases">
        <title>A high-quality chromosome-level genome assembly of rohu carp, Labeo rohita.</title>
        <authorList>
            <person name="Arick M.A. II"/>
            <person name="Hsu C.-Y."/>
            <person name="Magbanua Z."/>
            <person name="Pechanova O."/>
            <person name="Grover C."/>
            <person name="Miller E."/>
            <person name="Thrash A."/>
            <person name="Ezzel L."/>
            <person name="Alam S."/>
            <person name="Benzie J."/>
            <person name="Hamilton M."/>
            <person name="Karsi A."/>
            <person name="Lawrence M.L."/>
            <person name="Peterson D.G."/>
        </authorList>
    </citation>
    <scope>NUCLEOTIDE SEQUENCE [LARGE SCALE GENOMIC DNA]</scope>
    <source>
        <strain evidence="6">BAU-BD-2019</strain>
        <tissue evidence="5">Blood</tissue>
    </source>
</reference>
<dbReference type="EMBL" id="JACTAM010000010">
    <property type="protein sequence ID" value="KAI2659744.1"/>
    <property type="molecule type" value="Genomic_DNA"/>
</dbReference>
<organism evidence="5 6">
    <name type="scientific">Labeo rohita</name>
    <name type="common">Indian major carp</name>
    <name type="synonym">Cyprinus rohita</name>
    <dbReference type="NCBI Taxonomy" id="84645"/>
    <lineage>
        <taxon>Eukaryota</taxon>
        <taxon>Metazoa</taxon>
        <taxon>Chordata</taxon>
        <taxon>Craniata</taxon>
        <taxon>Vertebrata</taxon>
        <taxon>Euteleostomi</taxon>
        <taxon>Actinopterygii</taxon>
        <taxon>Neopterygii</taxon>
        <taxon>Teleostei</taxon>
        <taxon>Ostariophysi</taxon>
        <taxon>Cypriniformes</taxon>
        <taxon>Cyprinidae</taxon>
        <taxon>Labeoninae</taxon>
        <taxon>Labeonini</taxon>
        <taxon>Labeo</taxon>
    </lineage>
</organism>
<feature type="domain" description="C-type lectin" evidence="4">
    <location>
        <begin position="126"/>
        <end position="236"/>
    </location>
</feature>
<dbReference type="Proteomes" id="UP000830375">
    <property type="component" value="Unassembled WGS sequence"/>
</dbReference>
<comment type="subcellular location">
    <subcellularLocation>
        <location evidence="1">Cell membrane</location>
        <topology evidence="1">Single-pass type II membrane protein</topology>
    </subcellularLocation>
</comment>
<dbReference type="SMART" id="SM00034">
    <property type="entry name" value="CLECT"/>
    <property type="match status" value="1"/>
</dbReference>
<sequence>MNASNYCNMNIPGIHMMNGENEEMIYANTGPVNSLDVRTETEKSFTKSHQTPQHTGSHWMGSSRAVTVCLAVLCVLLLTAVIVLGVKCNKNTEETHQLLNKEERDGLSNNCELIKQRENMDGWVCHQSSLYFISSELKNWIESRTYCTEKGADLISINSSEEQDFIKKVPGDTGVWIGLSDLNVEDTWKWVDGSRVTFKFWRSGEPNGYTKENCVLSYATGWIDHRCHEAFKWISFTQQPHTSNANGVVDGVCCERHCSSHFKEPEVKREQFCETTLKRTTIAAHFMCELSGDERSFCRSDSRGTSAGSLDDVRKSFAQKLR</sequence>
<name>A0ABQ8MAK3_LABRO</name>
<evidence type="ECO:0000313" key="6">
    <source>
        <dbReference type="Proteomes" id="UP000830375"/>
    </source>
</evidence>
<dbReference type="InterPro" id="IPR033989">
    <property type="entry name" value="CD209-like_CTLD"/>
</dbReference>
<dbReference type="Gene3D" id="3.10.100.10">
    <property type="entry name" value="Mannose-Binding Protein A, subunit A"/>
    <property type="match status" value="1"/>
</dbReference>